<evidence type="ECO:0000313" key="2">
    <source>
        <dbReference type="Proteomes" id="UP000831701"/>
    </source>
</evidence>
<organism evidence="1 2">
    <name type="scientific">Scortum barcoo</name>
    <name type="common">barcoo grunter</name>
    <dbReference type="NCBI Taxonomy" id="214431"/>
    <lineage>
        <taxon>Eukaryota</taxon>
        <taxon>Metazoa</taxon>
        <taxon>Chordata</taxon>
        <taxon>Craniata</taxon>
        <taxon>Vertebrata</taxon>
        <taxon>Euteleostomi</taxon>
        <taxon>Actinopterygii</taxon>
        <taxon>Neopterygii</taxon>
        <taxon>Teleostei</taxon>
        <taxon>Neoteleostei</taxon>
        <taxon>Acanthomorphata</taxon>
        <taxon>Eupercaria</taxon>
        <taxon>Centrarchiformes</taxon>
        <taxon>Terapontoidei</taxon>
        <taxon>Terapontidae</taxon>
        <taxon>Scortum</taxon>
    </lineage>
</organism>
<gene>
    <name evidence="1" type="ORF">L3Q82_001710</name>
</gene>
<comment type="caution">
    <text evidence="1">The sequence shown here is derived from an EMBL/GenBank/DDBJ whole genome shotgun (WGS) entry which is preliminary data.</text>
</comment>
<reference evidence="1" key="1">
    <citation type="submission" date="2022-04" db="EMBL/GenBank/DDBJ databases">
        <title>Jade perch genome.</title>
        <authorList>
            <person name="Chao B."/>
        </authorList>
    </citation>
    <scope>NUCLEOTIDE SEQUENCE</scope>
    <source>
        <strain evidence="1">CB-2022</strain>
    </source>
</reference>
<evidence type="ECO:0000313" key="1">
    <source>
        <dbReference type="EMBL" id="KAI3362634.1"/>
    </source>
</evidence>
<dbReference type="Proteomes" id="UP000831701">
    <property type="component" value="Chromosome 14"/>
</dbReference>
<accession>A0ACB8W4S4</accession>
<dbReference type="EMBL" id="CM041544">
    <property type="protein sequence ID" value="KAI3362634.1"/>
    <property type="molecule type" value="Genomic_DNA"/>
</dbReference>
<protein>
    <submittedName>
        <fullName evidence="1">Uncharacterized protein</fullName>
    </submittedName>
</protein>
<name>A0ACB8W4S4_9TELE</name>
<keyword evidence="2" id="KW-1185">Reference proteome</keyword>
<proteinExistence type="predicted"/>
<sequence>MSGRKTCGDPETLFSFELLVDYIRIDGESKVSDELALGVRLLDFPTLLVYQPQPGRGGVKQQEQREKGEHAFNRGKSCLFKMNLSSLQAHLSNTPLFALVVDVKEETPRLVGTSLISLSQVMGRIRRDVAEHGTSTPSSHGERGLVGIRNLMGEKIGSISLSYKLMSLGASLLPHITEGSGGKSTDGGQRAQETIVEKNTSTELLPPDCDSVCPPTLDKSDVSGNIPNNKVSNENISINEDKQDIRVAVQAENKTRSQKVPQMLQETDDSFEEDITTFCPPHLFYSNSEEKSKNEGGNCTFLNLDCEPFTFEYTSSEEEATENKISSPVMQHQRVSHDVKMSENRKTSGLASNVLGDALRQLPLLNALLIELSQLNGQSPQEPLSIHPGLARIYRLASTEPSAGHGNTAQKAQTKSSPKTRRGINPQLKHPLRSYSTLLVTPASVKVKDKQEQSKSSRTSQRNRLVYGSTKTFNLRLKNVSPLKVKRCECVEFMENDSQVRAAKGKTKSSDKIIKSSKRKSKSDLNQSSSLNENIETMIQNIRVDSAQQETITLKQKKPHGEVHKRDRGSPRSSEKPSLSERHLRCIHIPSVDSGSVAQSKDENEHRSESNQSQSDRHRERTKSSGSSSPKSSFSDCSGGGNKEADYADDFNSLDPSDAYSPDPTSSPEPSRAKTPRSPVRPDSSSEGLHRRAVLPVPIKAPGSPQRTLRGTHIIRPQTHASALSFSSSDDGDREGSLQTFHSAKQTTDSSGLERSSAGDSFTSPRGQRSASTRKGGPAGVFSAESMSSFEPQEAEEMEDELGSLDFRKEYQHISKLVSNKLPGVGKTTLVQKACEALVSSGVGVEGFYTEEVREGGRRVGFDVVTVAGERGHLSRVRNAPDASNGRREYTVGQYVVDVPAFENLALPLFRNLGSAEGGSRKVFVIDEIGKMELFSQSFIRSVRQTLDGSPCTILGTIPIPKGKPLGLVEEVRSRRDVKVFMVITHRSYLDMQGGCSTCSLDHYNYLKGRPQYVRLENITSDTVVSSTGAPQGTVLSPFLFKLYTSDLRFCSQSCHLQKFSDDSAIVGCSQEAQISQHLQDHAADVLSHSSIQCHLLHCCVLGQQAENSPH</sequence>